<evidence type="ECO:0000313" key="1">
    <source>
        <dbReference type="EMBL" id="WTP69631.1"/>
    </source>
</evidence>
<dbReference type="EMBL" id="CP108135">
    <property type="protein sequence ID" value="WTP69631.1"/>
    <property type="molecule type" value="Genomic_DNA"/>
</dbReference>
<name>A0ABZ1KF90_9ACTN</name>
<accession>A0ABZ1KF90</accession>
<dbReference type="Proteomes" id="UP001622496">
    <property type="component" value="Chromosome"/>
</dbReference>
<proteinExistence type="predicted"/>
<gene>
    <name evidence="1" type="ORF">OG560_31080</name>
</gene>
<organism evidence="1 2">
    <name type="scientific">[Kitasatospora] papulosa</name>
    <dbReference type="NCBI Taxonomy" id="1464011"/>
    <lineage>
        <taxon>Bacteria</taxon>
        <taxon>Bacillati</taxon>
        <taxon>Actinomycetota</taxon>
        <taxon>Actinomycetes</taxon>
        <taxon>Kitasatosporales</taxon>
        <taxon>Streptomycetaceae</taxon>
        <taxon>Streptomyces</taxon>
    </lineage>
</organism>
<dbReference type="RefSeq" id="WP_406189155.1">
    <property type="nucleotide sequence ID" value="NZ_CP108135.1"/>
</dbReference>
<evidence type="ECO:0000313" key="2">
    <source>
        <dbReference type="Proteomes" id="UP001622496"/>
    </source>
</evidence>
<protein>
    <recommendedName>
        <fullName evidence="3">Immunity protein 51 of polymorphic toxin system</fullName>
    </recommendedName>
</protein>
<evidence type="ECO:0008006" key="3">
    <source>
        <dbReference type="Google" id="ProtNLM"/>
    </source>
</evidence>
<keyword evidence="2" id="KW-1185">Reference proteome</keyword>
<sequence length="116" mass="12486">MDNNLVEPVEREIYHVVTEPGFTALFLLGAEDLAETVEDADAEVRLPDGTRWSASFMTPGAIETVMNRWRGTGERGSGAFFACSDLVVIPEGGVAAMVEAFRAILAEGPQGTLEKL</sequence>
<reference evidence="1 2" key="1">
    <citation type="submission" date="2022-10" db="EMBL/GenBank/DDBJ databases">
        <title>The complete genomes of actinobacterial strains from the NBC collection.</title>
        <authorList>
            <person name="Joergensen T.S."/>
            <person name="Alvarez Arevalo M."/>
            <person name="Sterndorff E.B."/>
            <person name="Faurdal D."/>
            <person name="Vuksanovic O."/>
            <person name="Mourched A.-S."/>
            <person name="Charusanti P."/>
            <person name="Shaw S."/>
            <person name="Blin K."/>
            <person name="Weber T."/>
        </authorList>
    </citation>
    <scope>NUCLEOTIDE SEQUENCE [LARGE SCALE GENOMIC DNA]</scope>
    <source>
        <strain evidence="1 2">NBC_00185</strain>
    </source>
</reference>